<reference evidence="2" key="1">
    <citation type="journal article" date="2012" name="PLoS ONE">
        <title>Gene sets for utilization of primary and secondary nutrition supplies in the distal gut of endangered iberian lynx.</title>
        <authorList>
            <person name="Alcaide M."/>
            <person name="Messina E."/>
            <person name="Richter M."/>
            <person name="Bargiela R."/>
            <person name="Peplies J."/>
            <person name="Huws S.A."/>
            <person name="Newbold C.J."/>
            <person name="Golyshin P.N."/>
            <person name="Simon M.A."/>
            <person name="Lopez G."/>
            <person name="Yakimov M.M."/>
            <person name="Ferrer M."/>
        </authorList>
    </citation>
    <scope>NUCLEOTIDE SEQUENCE</scope>
</reference>
<evidence type="ECO:0000313" key="2">
    <source>
        <dbReference type="EMBL" id="EJW96104.1"/>
    </source>
</evidence>
<keyword evidence="1" id="KW-1133">Transmembrane helix</keyword>
<feature type="transmembrane region" description="Helical" evidence="1">
    <location>
        <begin position="12"/>
        <end position="36"/>
    </location>
</feature>
<proteinExistence type="predicted"/>
<name>J9G9J6_9ZZZZ</name>
<keyword evidence="1" id="KW-0472">Membrane</keyword>
<comment type="caution">
    <text evidence="2">The sequence shown here is derived from an EMBL/GenBank/DDBJ whole genome shotgun (WGS) entry which is preliminary data.</text>
</comment>
<dbReference type="EMBL" id="AMCI01005460">
    <property type="protein sequence ID" value="EJW96104.1"/>
    <property type="molecule type" value="Genomic_DNA"/>
</dbReference>
<gene>
    <name evidence="2" type="ORF">EVA_15788</name>
</gene>
<sequence length="45" mass="5133">MSLPKTRFSCTTLKSIALVLMLLDHIHYFFAFTGVVPELFSMLGR</sequence>
<keyword evidence="1" id="KW-0812">Transmembrane</keyword>
<dbReference type="AlphaFoldDB" id="J9G9J6"/>
<protein>
    <submittedName>
        <fullName evidence="2">TraX</fullName>
    </submittedName>
</protein>
<feature type="non-terminal residue" evidence="2">
    <location>
        <position position="45"/>
    </location>
</feature>
<evidence type="ECO:0000256" key="1">
    <source>
        <dbReference type="SAM" id="Phobius"/>
    </source>
</evidence>
<accession>J9G9J6</accession>
<organism evidence="2">
    <name type="scientific">gut metagenome</name>
    <dbReference type="NCBI Taxonomy" id="749906"/>
    <lineage>
        <taxon>unclassified sequences</taxon>
        <taxon>metagenomes</taxon>
        <taxon>organismal metagenomes</taxon>
    </lineage>
</organism>